<dbReference type="Proteomes" id="UP001412239">
    <property type="component" value="Unassembled WGS sequence"/>
</dbReference>
<name>A0A292PVN4_9PEZI</name>
<accession>A0A292PVN4</accession>
<protein>
    <submittedName>
        <fullName evidence="1">Uncharacterized protein</fullName>
    </submittedName>
</protein>
<organism evidence="1 2">
    <name type="scientific">Tuber aestivum</name>
    <name type="common">summer truffle</name>
    <dbReference type="NCBI Taxonomy" id="59557"/>
    <lineage>
        <taxon>Eukaryota</taxon>
        <taxon>Fungi</taxon>
        <taxon>Dikarya</taxon>
        <taxon>Ascomycota</taxon>
        <taxon>Pezizomycotina</taxon>
        <taxon>Pezizomycetes</taxon>
        <taxon>Pezizales</taxon>
        <taxon>Tuberaceae</taxon>
        <taxon>Tuber</taxon>
    </lineage>
</organism>
<reference evidence="1" key="1">
    <citation type="submission" date="2015-10" db="EMBL/GenBank/DDBJ databases">
        <authorList>
            <person name="Regsiter A."/>
            <person name="william w."/>
        </authorList>
    </citation>
    <scope>NUCLEOTIDE SEQUENCE</scope>
    <source>
        <strain evidence="1">Montdore</strain>
    </source>
</reference>
<keyword evidence="2" id="KW-1185">Reference proteome</keyword>
<sequence>MMCRMITLHFGCLHIREHTCPSSQACNTLDLGSPEAISHETVYRFVRINSECWDCAGNRAKRLKTNPYDLFGTGCGEEQDGENDSEAMAIHWLNPPFKV</sequence>
<proteinExistence type="predicted"/>
<gene>
    <name evidence="1" type="ORF">GSTUAT00004288001</name>
</gene>
<dbReference type="EMBL" id="LN891016">
    <property type="protein sequence ID" value="CUS11596.1"/>
    <property type="molecule type" value="Genomic_DNA"/>
</dbReference>
<dbReference type="AlphaFoldDB" id="A0A292PVN4"/>
<evidence type="ECO:0000313" key="2">
    <source>
        <dbReference type="Proteomes" id="UP001412239"/>
    </source>
</evidence>
<evidence type="ECO:0000313" key="1">
    <source>
        <dbReference type="EMBL" id="CUS11596.1"/>
    </source>
</evidence>